<dbReference type="Pfam" id="PF12706">
    <property type="entry name" value="Lactamase_B_2"/>
    <property type="match status" value="1"/>
</dbReference>
<protein>
    <submittedName>
        <fullName evidence="3">MBL fold metallo-hydrolase</fullName>
    </submittedName>
</protein>
<dbReference type="EMBL" id="CP147404">
    <property type="protein sequence ID" value="WXB93958.1"/>
    <property type="molecule type" value="Genomic_DNA"/>
</dbReference>
<evidence type="ECO:0000256" key="1">
    <source>
        <dbReference type="ARBA" id="ARBA00022833"/>
    </source>
</evidence>
<reference evidence="3 4" key="1">
    <citation type="submission" date="2024-02" db="EMBL/GenBank/DDBJ databases">
        <title>Seven novel Bacillus-like species.</title>
        <authorList>
            <person name="Liu G."/>
        </authorList>
    </citation>
    <scope>NUCLEOTIDE SEQUENCE [LARGE SCALE GENOMIC DNA]</scope>
    <source>
        <strain evidence="3 4">FJAT-52991</strain>
    </source>
</reference>
<dbReference type="InterPro" id="IPR036866">
    <property type="entry name" value="RibonucZ/Hydroxyglut_hydro"/>
</dbReference>
<accession>A0ABZ2N899</accession>
<dbReference type="PANTHER" id="PTHR46018">
    <property type="entry name" value="ZINC PHOSPHODIESTERASE ELAC PROTEIN 1"/>
    <property type="match status" value="1"/>
</dbReference>
<dbReference type="PANTHER" id="PTHR46018:SF4">
    <property type="entry name" value="METALLO-HYDROLASE YHFI-RELATED"/>
    <property type="match status" value="1"/>
</dbReference>
<dbReference type="InterPro" id="IPR001279">
    <property type="entry name" value="Metallo-B-lactamas"/>
</dbReference>
<keyword evidence="1" id="KW-0862">Zinc</keyword>
<sequence>MKVTIIGCWGGYPKVNEATSGYLFEEEGFKLLVDCGSGVLSKLQHHIAPEELNAVLLSHYHADHIADIGVLQHALLIQKHLGKEVTTLPIYAHNEDSSFASLTYKDLTEGRVYQPNQTLTIGPFIVEFLRTVHSVPCFAMKISAHGHTVVYTADSAFQQQFIPFAKECDLLLCESNFYSGMDGKVAGHMTSTEAGRLANSACVRTLVLTHLPHFGELAKLKEEAESEFHGTVLLAKQDLEIEI</sequence>
<dbReference type="Proteomes" id="UP001387364">
    <property type="component" value="Chromosome"/>
</dbReference>
<gene>
    <name evidence="3" type="ORF">WDJ61_04835</name>
</gene>
<name>A0ABZ2N899_9BACI</name>
<organism evidence="3 4">
    <name type="scientific">Bacillus kandeliae</name>
    <dbReference type="NCBI Taxonomy" id="3129297"/>
    <lineage>
        <taxon>Bacteria</taxon>
        <taxon>Bacillati</taxon>
        <taxon>Bacillota</taxon>
        <taxon>Bacilli</taxon>
        <taxon>Bacillales</taxon>
        <taxon>Bacillaceae</taxon>
        <taxon>Bacillus</taxon>
    </lineage>
</organism>
<evidence type="ECO:0000259" key="2">
    <source>
        <dbReference type="SMART" id="SM00849"/>
    </source>
</evidence>
<dbReference type="Gene3D" id="3.60.15.10">
    <property type="entry name" value="Ribonuclease Z/Hydroxyacylglutathione hydrolase-like"/>
    <property type="match status" value="1"/>
</dbReference>
<proteinExistence type="predicted"/>
<feature type="domain" description="Metallo-beta-lactamase" evidence="2">
    <location>
        <begin position="18"/>
        <end position="210"/>
    </location>
</feature>
<dbReference type="CDD" id="cd07716">
    <property type="entry name" value="RNaseZ_short-form-like_MBL-fold"/>
    <property type="match status" value="1"/>
</dbReference>
<dbReference type="SUPFAM" id="SSF56281">
    <property type="entry name" value="Metallo-hydrolase/oxidoreductase"/>
    <property type="match status" value="1"/>
</dbReference>
<keyword evidence="4" id="KW-1185">Reference proteome</keyword>
<evidence type="ECO:0000313" key="3">
    <source>
        <dbReference type="EMBL" id="WXB93958.1"/>
    </source>
</evidence>
<evidence type="ECO:0000313" key="4">
    <source>
        <dbReference type="Proteomes" id="UP001387364"/>
    </source>
</evidence>
<dbReference type="RefSeq" id="WP_338753519.1">
    <property type="nucleotide sequence ID" value="NZ_CP147404.1"/>
</dbReference>
<dbReference type="SMART" id="SM00849">
    <property type="entry name" value="Lactamase_B"/>
    <property type="match status" value="1"/>
</dbReference>